<keyword evidence="2" id="KW-1185">Reference proteome</keyword>
<reference evidence="1" key="1">
    <citation type="submission" date="2020-05" db="EMBL/GenBank/DDBJ databases">
        <title>Mycena genomes resolve the evolution of fungal bioluminescence.</title>
        <authorList>
            <person name="Tsai I.J."/>
        </authorList>
    </citation>
    <scope>NUCLEOTIDE SEQUENCE</scope>
    <source>
        <strain evidence="1">160909Yilan</strain>
    </source>
</reference>
<sequence length="505" mass="57204">MRAFSSLDEPRRRLNTSSARQSRIMFQMDEPAVVPGTRHHTLLTTNEPPNDSELTFIHTDIEYRCARASLSSYRAQNKAILSPLRRVPSEILTEIFLWTLPCVSEMTGNLCKFNVARSPWLLTHISHRWRVVALSTPLLWSQVIIGANMVDPLPAVEARIRRAKNLKIRICGANQISAEAGMFQHLLQHSSRWEELVVEMTPALATLLNAHRGLFSSLKRLWIKWWRGPHEKPVTCFQSAPSLLDVGVVDPWGDIPITLPVHQLTRVHLNCISWERQLGILELGRDLVEVHVTFDQPRPDRDKIIDLPHLRRLYVSPPAALGYFKAPALEELATRVQEADGDILPLLDGFIIRSGCPLRRLCLLECPQAHMTTTILRNLSFLTEFIIISTSADHQEEVDKLMSTLAASKHNGGTMVAPQLRSIFVGCLHEKRPDYEMYLKMLSSRWRAEESALENAVLLLDSDGPDLATLDGLYALHYEGLNLAVLDGENAMNEICAWLYLSRHL</sequence>
<accession>A0A8H7DE84</accession>
<comment type="caution">
    <text evidence="1">The sequence shown here is derived from an EMBL/GenBank/DDBJ whole genome shotgun (WGS) entry which is preliminary data.</text>
</comment>
<organism evidence="1 2">
    <name type="scientific">Mycena sanguinolenta</name>
    <dbReference type="NCBI Taxonomy" id="230812"/>
    <lineage>
        <taxon>Eukaryota</taxon>
        <taxon>Fungi</taxon>
        <taxon>Dikarya</taxon>
        <taxon>Basidiomycota</taxon>
        <taxon>Agaricomycotina</taxon>
        <taxon>Agaricomycetes</taxon>
        <taxon>Agaricomycetidae</taxon>
        <taxon>Agaricales</taxon>
        <taxon>Marasmiineae</taxon>
        <taxon>Mycenaceae</taxon>
        <taxon>Mycena</taxon>
    </lineage>
</organism>
<dbReference type="EMBL" id="JACAZH010000004">
    <property type="protein sequence ID" value="KAF7371155.1"/>
    <property type="molecule type" value="Genomic_DNA"/>
</dbReference>
<name>A0A8H7DE84_9AGAR</name>
<proteinExistence type="predicted"/>
<evidence type="ECO:0000313" key="1">
    <source>
        <dbReference type="EMBL" id="KAF7371155.1"/>
    </source>
</evidence>
<gene>
    <name evidence="1" type="ORF">MSAN_00750900</name>
</gene>
<dbReference type="AlphaFoldDB" id="A0A8H7DE84"/>
<dbReference type="Proteomes" id="UP000623467">
    <property type="component" value="Unassembled WGS sequence"/>
</dbReference>
<protein>
    <submittedName>
        <fullName evidence="1">F-box domain-containing protein</fullName>
    </submittedName>
</protein>
<dbReference type="OrthoDB" id="3365698at2759"/>
<evidence type="ECO:0000313" key="2">
    <source>
        <dbReference type="Proteomes" id="UP000623467"/>
    </source>
</evidence>